<evidence type="ECO:0000313" key="3">
    <source>
        <dbReference type="Proteomes" id="UP000618319"/>
    </source>
</evidence>
<dbReference type="EMBL" id="PSKQ01000026">
    <property type="protein sequence ID" value="MBE8722999.1"/>
    <property type="molecule type" value="Genomic_DNA"/>
</dbReference>
<feature type="transmembrane region" description="Helical" evidence="1">
    <location>
        <begin position="81"/>
        <end position="99"/>
    </location>
</feature>
<gene>
    <name evidence="2" type="ORF">C4F40_19950</name>
</gene>
<accession>A0ABR9TCE6</accession>
<keyword evidence="1" id="KW-0472">Membrane</keyword>
<keyword evidence="1" id="KW-1133">Transmembrane helix</keyword>
<evidence type="ECO:0000313" key="2">
    <source>
        <dbReference type="EMBL" id="MBE8722999.1"/>
    </source>
</evidence>
<keyword evidence="1" id="KW-0812">Transmembrane</keyword>
<dbReference type="Proteomes" id="UP000618319">
    <property type="component" value="Unassembled WGS sequence"/>
</dbReference>
<proteinExistence type="predicted"/>
<name>A0ABR9TCE6_9SPHI</name>
<organism evidence="2 3">
    <name type="scientific">Sphingobacterium pedocola</name>
    <dbReference type="NCBI Taxonomy" id="2082722"/>
    <lineage>
        <taxon>Bacteria</taxon>
        <taxon>Pseudomonadati</taxon>
        <taxon>Bacteroidota</taxon>
        <taxon>Sphingobacteriia</taxon>
        <taxon>Sphingobacteriales</taxon>
        <taxon>Sphingobacteriaceae</taxon>
        <taxon>Sphingobacterium</taxon>
    </lineage>
</organism>
<protein>
    <submittedName>
        <fullName evidence="2">Uncharacterized protein</fullName>
    </submittedName>
</protein>
<sequence length="121" mass="14441">MLKLFNFLMLFGYLNMLCYEVRFDDFVNLNPIEANETLLELVFEEMFDLENPDASAAIPEIIYDEYQIIQFSLGVMPAELIFGWLLCMIFLLAKTTPLFNRKDKTQNRPGYYSFLYRYRPF</sequence>
<reference evidence="2 3" key="1">
    <citation type="submission" date="2018-02" db="EMBL/GenBank/DDBJ databases">
        <title>Sphingobacterium KA21.</title>
        <authorList>
            <person name="Vasarhelyi B.M."/>
            <person name="Deshmukh S."/>
            <person name="Balint B."/>
            <person name="Kukolya J."/>
        </authorList>
    </citation>
    <scope>NUCLEOTIDE SEQUENCE [LARGE SCALE GENOMIC DNA]</scope>
    <source>
        <strain evidence="2 3">Ka21</strain>
    </source>
</reference>
<keyword evidence="3" id="KW-1185">Reference proteome</keyword>
<comment type="caution">
    <text evidence="2">The sequence shown here is derived from an EMBL/GenBank/DDBJ whole genome shotgun (WGS) entry which is preliminary data.</text>
</comment>
<evidence type="ECO:0000256" key="1">
    <source>
        <dbReference type="SAM" id="Phobius"/>
    </source>
</evidence>